<feature type="binding site" evidence="7">
    <location>
        <position position="122"/>
    </location>
    <ligand>
        <name>Zn(2+)</name>
        <dbReference type="ChEBI" id="CHEBI:29105"/>
    </ligand>
</feature>
<dbReference type="InterPro" id="IPR032466">
    <property type="entry name" value="Metal_Hydrolase"/>
</dbReference>
<comment type="cofactor">
    <cofactor evidence="7">
        <name>a divalent metal cation</name>
        <dbReference type="ChEBI" id="CHEBI:60240"/>
    </cofactor>
    <text evidence="7">Binds 1 divalent metal cation per subunit.</text>
</comment>
<evidence type="ECO:0000256" key="1">
    <source>
        <dbReference type="ARBA" id="ARBA00010716"/>
    </source>
</evidence>
<evidence type="ECO:0000313" key="8">
    <source>
        <dbReference type="EMBL" id="TCC65395.1"/>
    </source>
</evidence>
<evidence type="ECO:0000256" key="6">
    <source>
        <dbReference type="PIRSR" id="PIRSR038994-2"/>
    </source>
</evidence>
<keyword evidence="4" id="KW-0119">Carbohydrate metabolism</keyword>
<feature type="binding site" evidence="6">
    <location>
        <position position="135"/>
    </location>
    <ligand>
        <name>substrate</name>
    </ligand>
</feature>
<evidence type="ECO:0000313" key="9">
    <source>
        <dbReference type="Proteomes" id="UP000291144"/>
    </source>
</evidence>
<dbReference type="Gene3D" id="3.20.20.140">
    <property type="entry name" value="Metal-dependent hydrolases"/>
    <property type="match status" value="1"/>
</dbReference>
<accession>A0A4R0L954</accession>
<protein>
    <submittedName>
        <fullName evidence="8">N-acetylglucosamine-6-phosphate deacetylase</fullName>
    </submittedName>
</protein>
<evidence type="ECO:0000256" key="2">
    <source>
        <dbReference type="ARBA" id="ARBA00022723"/>
    </source>
</evidence>
<dbReference type="Proteomes" id="UP000291144">
    <property type="component" value="Unassembled WGS sequence"/>
</dbReference>
<dbReference type="PANTHER" id="PTHR11113:SF14">
    <property type="entry name" value="N-ACETYLGLUCOSAMINE-6-PHOSPHATE DEACETYLASE"/>
    <property type="match status" value="1"/>
</dbReference>
<feature type="binding site" evidence="6">
    <location>
        <begin position="214"/>
        <end position="215"/>
    </location>
    <ligand>
        <name>substrate</name>
    </ligand>
</feature>
<name>A0A4R0L954_9ACTN</name>
<keyword evidence="9" id="KW-1185">Reference proteome</keyword>
<keyword evidence="2 7" id="KW-0479">Metal-binding</keyword>
<keyword evidence="3 4" id="KW-0378">Hydrolase</keyword>
<proteinExistence type="inferred from homology"/>
<feature type="binding site" evidence="7">
    <location>
        <position position="211"/>
    </location>
    <ligand>
        <name>Zn(2+)</name>
        <dbReference type="ChEBI" id="CHEBI:29105"/>
    </ligand>
</feature>
<organism evidence="8 9">
    <name type="scientific">Kribbella pittospori</name>
    <dbReference type="NCBI Taxonomy" id="722689"/>
    <lineage>
        <taxon>Bacteria</taxon>
        <taxon>Bacillati</taxon>
        <taxon>Actinomycetota</taxon>
        <taxon>Actinomycetes</taxon>
        <taxon>Propionibacteriales</taxon>
        <taxon>Kribbellaceae</taxon>
        <taxon>Kribbella</taxon>
    </lineage>
</organism>
<dbReference type="GO" id="GO:0006046">
    <property type="term" value="P:N-acetylglucosamine catabolic process"/>
    <property type="evidence" value="ECO:0007669"/>
    <property type="project" value="TreeGrafter"/>
</dbReference>
<dbReference type="GO" id="GO:0008448">
    <property type="term" value="F:N-acetylglucosamine-6-phosphate deacetylase activity"/>
    <property type="evidence" value="ECO:0007669"/>
    <property type="project" value="InterPro"/>
</dbReference>
<sequence length="372" mass="39259">MAVDRLSGRDPWSGETLHLEYADGLISRIERAPGDADLPWISRGLADLQVNGYAGYDLNGDDLSVDTVRGLREALRRVGVTVFVPTLITASPERNRRALGIVAEARRQDAEVAAAIPFVHLEGPHISDQDGPRGAHDAAFVRPPDLAELELCQDVSDGLVGLITVSPHWPDSTGFIAEVVATGIRVAVGHTHADGAQIRAAAEAGATLSTHLGNGAHAQLPRHPNYLWAQLAEDRLTAGFIADGHHLPVDTFVAMVRAKGLDRSFLVSDSVATGGRPPGTYSSSVGGDVELTDDGRLLVSGTPYLAGAAAPLADGVAWAAAAFSLPEALTMAITTPRRIIDGTDGRLQPGDPVTDVITFRWQPGDRTLTINA</sequence>
<gene>
    <name evidence="8" type="ORF">E0H73_00125</name>
</gene>
<evidence type="ECO:0000256" key="5">
    <source>
        <dbReference type="PIRSR" id="PIRSR038994-1"/>
    </source>
</evidence>
<comment type="caution">
    <text evidence="8">The sequence shown here is derived from an EMBL/GenBank/DDBJ whole genome shotgun (WGS) entry which is preliminary data.</text>
</comment>
<dbReference type="AlphaFoldDB" id="A0A4R0L954"/>
<dbReference type="PIRSF" id="PIRSF038994">
    <property type="entry name" value="NagA"/>
    <property type="match status" value="1"/>
</dbReference>
<evidence type="ECO:0000256" key="3">
    <source>
        <dbReference type="ARBA" id="ARBA00022801"/>
    </source>
</evidence>
<dbReference type="InterPro" id="IPR003764">
    <property type="entry name" value="GlcNAc_6-P_deAcase"/>
</dbReference>
<dbReference type="PANTHER" id="PTHR11113">
    <property type="entry name" value="N-ACETYLGLUCOSAMINE-6-PHOSPHATE DEACETYLASE"/>
    <property type="match status" value="1"/>
</dbReference>
<dbReference type="RefSeq" id="WP_131349711.1">
    <property type="nucleotide sequence ID" value="NZ_SJKB01000001.1"/>
</dbReference>
<feature type="binding site" evidence="6">
    <location>
        <begin position="305"/>
        <end position="307"/>
    </location>
    <ligand>
        <name>substrate</name>
    </ligand>
</feature>
<evidence type="ECO:0000256" key="4">
    <source>
        <dbReference type="PIRNR" id="PIRNR038994"/>
    </source>
</evidence>
<dbReference type="OrthoDB" id="9776488at2"/>
<reference evidence="8 9" key="1">
    <citation type="submission" date="2019-02" db="EMBL/GenBank/DDBJ databases">
        <title>Kribbella capetownensis sp. nov. and Kribbella speibonae sp. nov., isolated from soil.</title>
        <authorList>
            <person name="Curtis S.M."/>
            <person name="Norton I."/>
            <person name="Everest G.J."/>
            <person name="Meyers P.R."/>
        </authorList>
    </citation>
    <scope>NUCLEOTIDE SEQUENCE [LARGE SCALE GENOMIC DNA]</scope>
    <source>
        <strain evidence="8 9">NRRL B-24813</strain>
    </source>
</reference>
<comment type="similarity">
    <text evidence="1 4">Belongs to the metallo-dependent hydrolases superfamily. NagA family.</text>
</comment>
<dbReference type="GO" id="GO:0046872">
    <property type="term" value="F:metal ion binding"/>
    <property type="evidence" value="ECO:0007669"/>
    <property type="project" value="UniProtKB-KW"/>
</dbReference>
<dbReference type="EMBL" id="SJKB01000001">
    <property type="protein sequence ID" value="TCC65395.1"/>
    <property type="molecule type" value="Genomic_DNA"/>
</dbReference>
<feature type="binding site" evidence="7">
    <location>
        <position position="190"/>
    </location>
    <ligand>
        <name>Zn(2+)</name>
        <dbReference type="ChEBI" id="CHEBI:29105"/>
    </ligand>
</feature>
<dbReference type="SUPFAM" id="SSF51556">
    <property type="entry name" value="Metallo-dependent hydrolases"/>
    <property type="match status" value="1"/>
</dbReference>
<feature type="active site" description="Proton donor/acceptor" evidence="5">
    <location>
        <position position="269"/>
    </location>
</feature>
<feature type="binding site" evidence="6">
    <location>
        <position position="222"/>
    </location>
    <ligand>
        <name>substrate</name>
    </ligand>
</feature>
<evidence type="ECO:0000256" key="7">
    <source>
        <dbReference type="PIRSR" id="PIRSR038994-3"/>
    </source>
</evidence>
<feature type="binding site" evidence="6">
    <location>
        <position position="246"/>
    </location>
    <ligand>
        <name>substrate</name>
    </ligand>
</feature>